<name>X0ZGM2_9ZZZZ</name>
<dbReference type="Gene3D" id="3.40.190.170">
    <property type="entry name" value="Bacterial extracellular solute-binding protein, family 7"/>
    <property type="match status" value="1"/>
</dbReference>
<dbReference type="InterPro" id="IPR038404">
    <property type="entry name" value="TRAP_DctP_sf"/>
</dbReference>
<dbReference type="Pfam" id="PF03480">
    <property type="entry name" value="DctP"/>
    <property type="match status" value="1"/>
</dbReference>
<dbReference type="GO" id="GO:0055085">
    <property type="term" value="P:transmembrane transport"/>
    <property type="evidence" value="ECO:0007669"/>
    <property type="project" value="InterPro"/>
</dbReference>
<dbReference type="PANTHER" id="PTHR33376">
    <property type="match status" value="1"/>
</dbReference>
<accession>X0ZGM2</accession>
<dbReference type="NCBIfam" id="NF037995">
    <property type="entry name" value="TRAP_S1"/>
    <property type="match status" value="1"/>
</dbReference>
<dbReference type="EMBL" id="BART01006208">
    <property type="protein sequence ID" value="GAG59483.1"/>
    <property type="molecule type" value="Genomic_DNA"/>
</dbReference>
<dbReference type="PANTHER" id="PTHR33376:SF5">
    <property type="entry name" value="EXTRACYTOPLASMIC SOLUTE RECEPTOR PROTEIN"/>
    <property type="match status" value="1"/>
</dbReference>
<organism evidence="2">
    <name type="scientific">marine sediment metagenome</name>
    <dbReference type="NCBI Taxonomy" id="412755"/>
    <lineage>
        <taxon>unclassified sequences</taxon>
        <taxon>metagenomes</taxon>
        <taxon>ecological metagenomes</taxon>
    </lineage>
</organism>
<reference evidence="2" key="1">
    <citation type="journal article" date="2014" name="Front. Microbiol.">
        <title>High frequency of phylogenetically diverse reductive dehalogenase-homologous genes in deep subseafloor sedimentary metagenomes.</title>
        <authorList>
            <person name="Kawai M."/>
            <person name="Futagami T."/>
            <person name="Toyoda A."/>
            <person name="Takaki Y."/>
            <person name="Nishi S."/>
            <person name="Hori S."/>
            <person name="Arai W."/>
            <person name="Tsubouchi T."/>
            <person name="Morono Y."/>
            <person name="Uchiyama I."/>
            <person name="Ito T."/>
            <person name="Fujiyama A."/>
            <person name="Inagaki F."/>
            <person name="Takami H."/>
        </authorList>
    </citation>
    <scope>NUCLEOTIDE SEQUENCE</scope>
    <source>
        <strain evidence="2">Expedition CK06-06</strain>
    </source>
</reference>
<proteinExistence type="predicted"/>
<gene>
    <name evidence="2" type="ORF">S01H4_14142</name>
</gene>
<dbReference type="AlphaFoldDB" id="X0ZGM2"/>
<evidence type="ECO:0000256" key="1">
    <source>
        <dbReference type="ARBA" id="ARBA00022729"/>
    </source>
</evidence>
<protein>
    <submittedName>
        <fullName evidence="2">Uncharacterized protein</fullName>
    </submittedName>
</protein>
<keyword evidence="1" id="KW-0732">Signal</keyword>
<evidence type="ECO:0000313" key="2">
    <source>
        <dbReference type="EMBL" id="GAG59483.1"/>
    </source>
</evidence>
<feature type="non-terminal residue" evidence="2">
    <location>
        <position position="1"/>
    </location>
</feature>
<dbReference type="InterPro" id="IPR018389">
    <property type="entry name" value="DctP_fam"/>
</dbReference>
<sequence length="176" mass="19930">LNDLQKVKMWAWEGDPISAGTFKNFGISPIPLPITDVLTSLQTNLIDTVYTGALACVSLQWFTKVKYILDLKLTYATGAVLVSKKIFNRLKPEHQETVKKLANEHFRKLVVQSRKDDETSLQLMLESGLDLVPINAEEMKKMQEASTKTRSSLAGSLYSPELLKKVEMELEVFRKK</sequence>
<comment type="caution">
    <text evidence="2">The sequence shown here is derived from an EMBL/GenBank/DDBJ whole genome shotgun (WGS) entry which is preliminary data.</text>
</comment>